<dbReference type="InterPro" id="IPR006766">
    <property type="entry name" value="EXORDIUM-like"/>
</dbReference>
<evidence type="ECO:0000256" key="3">
    <source>
        <dbReference type="ARBA" id="ARBA00022729"/>
    </source>
</evidence>
<comment type="similarity">
    <text evidence="4">Belongs to the EXORDIUM family.</text>
</comment>
<dbReference type="Proteomes" id="UP000001514">
    <property type="component" value="Unassembled WGS sequence"/>
</dbReference>
<proteinExistence type="inferred from homology"/>
<comment type="subcellular location">
    <subcellularLocation>
        <location evidence="1">Secreted</location>
    </subcellularLocation>
</comment>
<dbReference type="InParanoid" id="D8QR28"/>
<dbReference type="PANTHER" id="PTHR31279:SF79">
    <property type="entry name" value="PROTEIN EXORDIUM-LIKE 2"/>
    <property type="match status" value="1"/>
</dbReference>
<dbReference type="Pfam" id="PF04674">
    <property type="entry name" value="Phi_1"/>
    <property type="match status" value="1"/>
</dbReference>
<dbReference type="AlphaFoldDB" id="D8QR28"/>
<dbReference type="EMBL" id="GL377565">
    <property type="protein sequence ID" value="EFJ37907.1"/>
    <property type="molecule type" value="Genomic_DNA"/>
</dbReference>
<name>D8QR28_SELML</name>
<dbReference type="KEGG" id="smo:SELMODRAFT_229905"/>
<evidence type="ECO:0000313" key="5">
    <source>
        <dbReference type="EMBL" id="EFJ37907.1"/>
    </source>
</evidence>
<dbReference type="Gramene" id="EFJ37907">
    <property type="protein sequence ID" value="EFJ37907"/>
    <property type="gene ID" value="SELMODRAFT_229905"/>
</dbReference>
<dbReference type="PANTHER" id="PTHR31279">
    <property type="entry name" value="PROTEIN EXORDIUM-LIKE 5"/>
    <property type="match status" value="1"/>
</dbReference>
<keyword evidence="3" id="KW-0732">Signal</keyword>
<sequence length="295" mass="31212">MAAQSKLVETPPLVLDYHNGPVLSGPEPIKIYLVLYGRFSKSDKATITDFLSSFSPAAAKSSSTVAKWWSLTQKYTDSKGQGVAQSLVLAKQATDRKYSLGKSLKKSDIATLVASSIRSKAFPSDPRSIYLVLTAADVSVQGFCQNTCGEHLYTFPGSSTGGAMLPYAWVGNSEAQCPGFCAWPYAKPQFGPQEVLTAPNGVGVDGMIITIAKVLAGAATNPFGTAYYQGEQTFALEAAGACSSSYGPGSYPGYPGQLSVDPSSKASYNVEGVNQRKFLVPWIWNPATLSCAGQP</sequence>
<dbReference type="eggNOG" id="KOG0017">
    <property type="taxonomic scope" value="Eukaryota"/>
</dbReference>
<dbReference type="GO" id="GO:0005576">
    <property type="term" value="C:extracellular region"/>
    <property type="evidence" value="ECO:0007669"/>
    <property type="project" value="UniProtKB-SubCell"/>
</dbReference>
<evidence type="ECO:0000313" key="6">
    <source>
        <dbReference type="Proteomes" id="UP000001514"/>
    </source>
</evidence>
<keyword evidence="2" id="KW-0964">Secreted</keyword>
<accession>D8QR28</accession>
<evidence type="ECO:0000256" key="1">
    <source>
        <dbReference type="ARBA" id="ARBA00004613"/>
    </source>
</evidence>
<evidence type="ECO:0000256" key="2">
    <source>
        <dbReference type="ARBA" id="ARBA00022525"/>
    </source>
</evidence>
<dbReference type="OrthoDB" id="2016249at2759"/>
<organism evidence="6">
    <name type="scientific">Selaginella moellendorffii</name>
    <name type="common">Spikemoss</name>
    <dbReference type="NCBI Taxonomy" id="88036"/>
    <lineage>
        <taxon>Eukaryota</taxon>
        <taxon>Viridiplantae</taxon>
        <taxon>Streptophyta</taxon>
        <taxon>Embryophyta</taxon>
        <taxon>Tracheophyta</taxon>
        <taxon>Lycopodiopsida</taxon>
        <taxon>Selaginellales</taxon>
        <taxon>Selaginellaceae</taxon>
        <taxon>Selaginella</taxon>
    </lineage>
</organism>
<dbReference type="OMA" id="CCGFHAN"/>
<evidence type="ECO:0000256" key="4">
    <source>
        <dbReference type="ARBA" id="ARBA00023591"/>
    </source>
</evidence>
<dbReference type="HOGENOM" id="CLU_053777_1_0_1"/>
<keyword evidence="6" id="KW-1185">Reference proteome</keyword>
<gene>
    <name evidence="5" type="ORF">SELMODRAFT_229905</name>
</gene>
<protein>
    <submittedName>
        <fullName evidence="5">Uncharacterized protein</fullName>
    </submittedName>
</protein>
<reference evidence="5 6" key="1">
    <citation type="journal article" date="2011" name="Science">
        <title>The Selaginella genome identifies genetic changes associated with the evolution of vascular plants.</title>
        <authorList>
            <person name="Banks J.A."/>
            <person name="Nishiyama T."/>
            <person name="Hasebe M."/>
            <person name="Bowman J.L."/>
            <person name="Gribskov M."/>
            <person name="dePamphilis C."/>
            <person name="Albert V.A."/>
            <person name="Aono N."/>
            <person name="Aoyama T."/>
            <person name="Ambrose B.A."/>
            <person name="Ashton N.W."/>
            <person name="Axtell M.J."/>
            <person name="Barker E."/>
            <person name="Barker M.S."/>
            <person name="Bennetzen J.L."/>
            <person name="Bonawitz N.D."/>
            <person name="Chapple C."/>
            <person name="Cheng C."/>
            <person name="Correa L.G."/>
            <person name="Dacre M."/>
            <person name="DeBarry J."/>
            <person name="Dreyer I."/>
            <person name="Elias M."/>
            <person name="Engstrom E.M."/>
            <person name="Estelle M."/>
            <person name="Feng L."/>
            <person name="Finet C."/>
            <person name="Floyd S.K."/>
            <person name="Frommer W.B."/>
            <person name="Fujita T."/>
            <person name="Gramzow L."/>
            <person name="Gutensohn M."/>
            <person name="Harholt J."/>
            <person name="Hattori M."/>
            <person name="Heyl A."/>
            <person name="Hirai T."/>
            <person name="Hiwatashi Y."/>
            <person name="Ishikawa M."/>
            <person name="Iwata M."/>
            <person name="Karol K.G."/>
            <person name="Koehler B."/>
            <person name="Kolukisaoglu U."/>
            <person name="Kubo M."/>
            <person name="Kurata T."/>
            <person name="Lalonde S."/>
            <person name="Li K."/>
            <person name="Li Y."/>
            <person name="Litt A."/>
            <person name="Lyons E."/>
            <person name="Manning G."/>
            <person name="Maruyama T."/>
            <person name="Michael T.P."/>
            <person name="Mikami K."/>
            <person name="Miyazaki S."/>
            <person name="Morinaga S."/>
            <person name="Murata T."/>
            <person name="Mueller-Roeber B."/>
            <person name="Nelson D.R."/>
            <person name="Obara M."/>
            <person name="Oguri Y."/>
            <person name="Olmstead R.G."/>
            <person name="Onodera N."/>
            <person name="Petersen B.L."/>
            <person name="Pils B."/>
            <person name="Prigge M."/>
            <person name="Rensing S.A."/>
            <person name="Riano-Pachon D.M."/>
            <person name="Roberts A.W."/>
            <person name="Sato Y."/>
            <person name="Scheller H.V."/>
            <person name="Schulz B."/>
            <person name="Schulz C."/>
            <person name="Shakirov E.V."/>
            <person name="Shibagaki N."/>
            <person name="Shinohara N."/>
            <person name="Shippen D.E."/>
            <person name="Soerensen I."/>
            <person name="Sotooka R."/>
            <person name="Sugimoto N."/>
            <person name="Sugita M."/>
            <person name="Sumikawa N."/>
            <person name="Tanurdzic M."/>
            <person name="Theissen G."/>
            <person name="Ulvskov P."/>
            <person name="Wakazuki S."/>
            <person name="Weng J.K."/>
            <person name="Willats W.W."/>
            <person name="Wipf D."/>
            <person name="Wolf P.G."/>
            <person name="Yang L."/>
            <person name="Zimmer A.D."/>
            <person name="Zhu Q."/>
            <person name="Mitros T."/>
            <person name="Hellsten U."/>
            <person name="Loque D."/>
            <person name="Otillar R."/>
            <person name="Salamov A."/>
            <person name="Schmutz J."/>
            <person name="Shapiro H."/>
            <person name="Lindquist E."/>
            <person name="Lucas S."/>
            <person name="Rokhsar D."/>
            <person name="Grigoriev I.V."/>
        </authorList>
    </citation>
    <scope>NUCLEOTIDE SEQUENCE [LARGE SCALE GENOMIC DNA]</scope>
</reference>